<accession>A0A1T1D589</accession>
<evidence type="ECO:0000256" key="1">
    <source>
        <dbReference type="SAM" id="MobiDB-lite"/>
    </source>
</evidence>
<evidence type="ECO:0000313" key="3">
    <source>
        <dbReference type="Proteomes" id="UP000242590"/>
    </source>
</evidence>
<reference evidence="2 3" key="1">
    <citation type="submission" date="2017-02" db="EMBL/GenBank/DDBJ databases">
        <title>Draft Genome Sequences of 'Candidatus Synechococcus spongiarum', Cyanobacterial Symbionts of the Mediterranean Sponge Aplysina aerophoba from two locations.</title>
        <authorList>
            <person name="Slaby B.M."/>
            <person name="Hentschel U."/>
        </authorList>
    </citation>
    <scope>NUCLEOTIDE SEQUENCE [LARGE SCALE GENOMIC DNA]</scope>
    <source>
        <strain evidence="2">LMB bulk15N</strain>
    </source>
</reference>
<organism evidence="2 3">
    <name type="scientific">Candidatus Synechococcus spongiarum LMB bulk15N</name>
    <dbReference type="NCBI Taxonomy" id="1943583"/>
    <lineage>
        <taxon>Bacteria</taxon>
        <taxon>Bacillati</taxon>
        <taxon>Cyanobacteriota</taxon>
        <taxon>Cyanophyceae</taxon>
        <taxon>Synechococcales</taxon>
        <taxon>Synechococcaceae</taxon>
        <taxon>Synechococcus</taxon>
    </lineage>
</organism>
<protein>
    <submittedName>
        <fullName evidence="2">Uncharacterized protein</fullName>
    </submittedName>
</protein>
<dbReference type="EMBL" id="MWLE01000035">
    <property type="protein sequence ID" value="OOV35908.1"/>
    <property type="molecule type" value="Genomic_DNA"/>
</dbReference>
<feature type="region of interest" description="Disordered" evidence="1">
    <location>
        <begin position="1"/>
        <end position="27"/>
    </location>
</feature>
<gene>
    <name evidence="2" type="ORF">BV53_02535</name>
</gene>
<name>A0A1T1D589_9SYNE</name>
<dbReference type="AlphaFoldDB" id="A0A1T1D589"/>
<dbReference type="Proteomes" id="UP000242590">
    <property type="component" value="Unassembled WGS sequence"/>
</dbReference>
<proteinExistence type="predicted"/>
<feature type="compositionally biased region" description="Basic and acidic residues" evidence="1">
    <location>
        <begin position="1"/>
        <end position="21"/>
    </location>
</feature>
<comment type="caution">
    <text evidence="2">The sequence shown here is derived from an EMBL/GenBank/DDBJ whole genome shotgun (WGS) entry which is preliminary data.</text>
</comment>
<evidence type="ECO:0000313" key="2">
    <source>
        <dbReference type="EMBL" id="OOV35908.1"/>
    </source>
</evidence>
<sequence length="60" mass="6617">MSDDTFRSGEKNIDLRAERPYSEGQTGTHLFDKKIVKSVFSGVAGAVIQREASQHKKGHA</sequence>